<evidence type="ECO:0000313" key="8">
    <source>
        <dbReference type="EMBL" id="MBK1856275.1"/>
    </source>
</evidence>
<dbReference type="SUPFAM" id="SSF46626">
    <property type="entry name" value="Cytochrome c"/>
    <property type="match status" value="1"/>
</dbReference>
<dbReference type="AlphaFoldDB" id="A0AAE2VD15"/>
<feature type="chain" id="PRO_5041907747" description="Cytochrome C Planctomycete-type domain-containing protein" evidence="6">
    <location>
        <begin position="30"/>
        <end position="844"/>
    </location>
</feature>
<dbReference type="Gene3D" id="2.130.10.10">
    <property type="entry name" value="YVTN repeat-like/Quinoprotein amine dehydrogenase"/>
    <property type="match status" value="2"/>
</dbReference>
<dbReference type="InterPro" id="IPR015943">
    <property type="entry name" value="WD40/YVTN_repeat-like_dom_sf"/>
</dbReference>
<feature type="signal peptide" evidence="6">
    <location>
        <begin position="1"/>
        <end position="29"/>
    </location>
</feature>
<dbReference type="CDD" id="cd00200">
    <property type="entry name" value="WD40"/>
    <property type="match status" value="1"/>
</dbReference>
<dbReference type="SUPFAM" id="SSF50978">
    <property type="entry name" value="WD40 repeat-like"/>
    <property type="match status" value="1"/>
</dbReference>
<dbReference type="PANTHER" id="PTHR19848:SF8">
    <property type="entry name" value="F-BOX AND WD REPEAT DOMAIN CONTAINING 7"/>
    <property type="match status" value="1"/>
</dbReference>
<evidence type="ECO:0000256" key="6">
    <source>
        <dbReference type="SAM" id="SignalP"/>
    </source>
</evidence>
<dbReference type="SMART" id="SM00320">
    <property type="entry name" value="WD40"/>
    <property type="match status" value="7"/>
</dbReference>
<comment type="caution">
    <text evidence="8">The sequence shown here is derived from an EMBL/GenBank/DDBJ whole genome shotgun (WGS) entry which is preliminary data.</text>
</comment>
<keyword evidence="1 3" id="KW-0853">WD repeat</keyword>
<keyword evidence="9" id="KW-1185">Reference proteome</keyword>
<keyword evidence="2" id="KW-0677">Repeat</keyword>
<feature type="region of interest" description="Disordered" evidence="5">
    <location>
        <begin position="607"/>
        <end position="645"/>
    </location>
</feature>
<proteinExistence type="predicted"/>
<feature type="repeat" description="WD" evidence="3">
    <location>
        <begin position="378"/>
        <end position="411"/>
    </location>
</feature>
<evidence type="ECO:0000256" key="4">
    <source>
        <dbReference type="SAM" id="Coils"/>
    </source>
</evidence>
<dbReference type="Pfam" id="PF00400">
    <property type="entry name" value="WD40"/>
    <property type="match status" value="3"/>
</dbReference>
<keyword evidence="6" id="KW-0732">Signal</keyword>
<organism evidence="8 9">
    <name type="scientific">Oceaniferula flava</name>
    <dbReference type="NCBI Taxonomy" id="2800421"/>
    <lineage>
        <taxon>Bacteria</taxon>
        <taxon>Pseudomonadati</taxon>
        <taxon>Verrucomicrobiota</taxon>
        <taxon>Verrucomicrobiia</taxon>
        <taxon>Verrucomicrobiales</taxon>
        <taxon>Verrucomicrobiaceae</taxon>
        <taxon>Oceaniferula</taxon>
    </lineage>
</organism>
<evidence type="ECO:0000313" key="9">
    <source>
        <dbReference type="Proteomes" id="UP000634206"/>
    </source>
</evidence>
<feature type="coiled-coil region" evidence="4">
    <location>
        <begin position="717"/>
        <end position="770"/>
    </location>
</feature>
<feature type="repeat" description="WD" evidence="3">
    <location>
        <begin position="336"/>
        <end position="377"/>
    </location>
</feature>
<keyword evidence="4" id="KW-0175">Coiled coil</keyword>
<reference evidence="8" key="1">
    <citation type="submission" date="2021-01" db="EMBL/GenBank/DDBJ databases">
        <title>Modified the classification status of verrucomicrobia.</title>
        <authorList>
            <person name="Feng X."/>
        </authorList>
    </citation>
    <scope>NUCLEOTIDE SEQUENCE</scope>
    <source>
        <strain evidence="8">5K15</strain>
    </source>
</reference>
<name>A0AAE2VD15_9BACT</name>
<dbReference type="GO" id="GO:0020037">
    <property type="term" value="F:heme binding"/>
    <property type="evidence" value="ECO:0007669"/>
    <property type="project" value="InterPro"/>
</dbReference>
<dbReference type="GO" id="GO:0009055">
    <property type="term" value="F:electron transfer activity"/>
    <property type="evidence" value="ECO:0007669"/>
    <property type="project" value="InterPro"/>
</dbReference>
<dbReference type="InterPro" id="IPR036909">
    <property type="entry name" value="Cyt_c-like_dom_sf"/>
</dbReference>
<gene>
    <name evidence="8" type="ORF">JIN83_14985</name>
</gene>
<dbReference type="PROSITE" id="PS50082">
    <property type="entry name" value="WD_REPEATS_2"/>
    <property type="match status" value="3"/>
</dbReference>
<feature type="domain" description="Cytochrome C Planctomycete-type" evidence="7">
    <location>
        <begin position="45"/>
        <end position="102"/>
    </location>
</feature>
<evidence type="ECO:0000256" key="2">
    <source>
        <dbReference type="ARBA" id="ARBA00022737"/>
    </source>
</evidence>
<protein>
    <recommendedName>
        <fullName evidence="7">Cytochrome C Planctomycete-type domain-containing protein</fullName>
    </recommendedName>
</protein>
<dbReference type="InterPro" id="IPR036322">
    <property type="entry name" value="WD40_repeat_dom_sf"/>
</dbReference>
<feature type="repeat" description="WD" evidence="3">
    <location>
        <begin position="294"/>
        <end position="335"/>
    </location>
</feature>
<dbReference type="Proteomes" id="UP000634206">
    <property type="component" value="Unassembled WGS sequence"/>
</dbReference>
<dbReference type="InterPro" id="IPR011429">
    <property type="entry name" value="Cyt_c_Planctomycete-type"/>
</dbReference>
<accession>A0AAE2VD15</accession>
<dbReference type="PANTHER" id="PTHR19848">
    <property type="entry name" value="WD40 REPEAT PROTEIN"/>
    <property type="match status" value="1"/>
</dbReference>
<dbReference type="RefSeq" id="WP_309490895.1">
    <property type="nucleotide sequence ID" value="NZ_JAENIG010000011.1"/>
</dbReference>
<dbReference type="Pfam" id="PF07635">
    <property type="entry name" value="PSCyt1"/>
    <property type="match status" value="1"/>
</dbReference>
<evidence type="ECO:0000256" key="5">
    <source>
        <dbReference type="SAM" id="MobiDB-lite"/>
    </source>
</evidence>
<sequence length="844" mass="91818">MHSQHDMPYGILSRVAVAVALAVSSSAHAAPNYEDHVFPIFEKSCTNCHNPDKQKGDLDLTNYSAMMRGGSGGKIAEPGEGADSKLYGVITHTLKPKMPPKGEKLDKKDADVIRAWIDGGLLENKSGKPKKKRKPAFSITAAPTAGKPDGPPPMPSHLLLEPVVQTDRASAVSDMAVSPWAPLLAVTGQRQVLLYNTESLQLVGILPFDQGQPSSLAFHSSGKYLLAGGGIGGKSGTTVTWEIESGKPILTAGKDFDSVLAASLRGDLGGVALGGPGKRVKLWDTGNDQQLVSIKKHTDWVTQLAYSPDGVLLASGGRGGGIYVWEAQTGNEFYELRGHKASITGVAWRSDSNLLATASEDGSVLVWSMKNGKQVKKITAHKGGVLALDWNLNGGGFLVTSGRDKKVKIWKPSFALAKELPAFKSLPTEVAISQDGKRVFVATLTGAITVWDPVTAKQIGSIAANPPSIAQRIKGIQGQLVSLPIQVKEQADAFQQSESTWKSAKEQLAKTEQGHRDAVAKSKQLQAQRSQLDGQLKKIYAQAKEMGKVRDQRHKNVQQARSELSQHSAAITAMQREKQQADQQLKKLIGEEKRLIDQQQKVQKLAEAKPDDSAAQQAAAVAKTKLEQHRQKLASQKKASDEKSTALAKLVDQKKGPGNRLAEADKQWQQVSKQWNDLHAKRKALQEQRTALNAPITETQKNLKSFEQGIKPAKEKLAKAEATMKQRKAAYELAKKQLSRQQQQLHHWQAAAINTEAIVLKQEAEALRNKQHASMDDFTALAKEVASMQDTANLDKVRHRLQQLRSQIDQTAPQALAKQQQAAAKRQQYQQAVEAKMPPNAGKK</sequence>
<evidence type="ECO:0000259" key="7">
    <source>
        <dbReference type="Pfam" id="PF07635"/>
    </source>
</evidence>
<dbReference type="InterPro" id="IPR001680">
    <property type="entry name" value="WD40_rpt"/>
</dbReference>
<evidence type="ECO:0000256" key="1">
    <source>
        <dbReference type="ARBA" id="ARBA00022574"/>
    </source>
</evidence>
<evidence type="ECO:0000256" key="3">
    <source>
        <dbReference type="PROSITE-ProRule" id="PRU00221"/>
    </source>
</evidence>
<feature type="region of interest" description="Disordered" evidence="5">
    <location>
        <begin position="812"/>
        <end position="844"/>
    </location>
</feature>
<feature type="compositionally biased region" description="Low complexity" evidence="5">
    <location>
        <begin position="812"/>
        <end position="832"/>
    </location>
</feature>
<dbReference type="PROSITE" id="PS50294">
    <property type="entry name" value="WD_REPEATS_REGION"/>
    <property type="match status" value="3"/>
</dbReference>
<dbReference type="EMBL" id="JAENIG010000011">
    <property type="protein sequence ID" value="MBK1856275.1"/>
    <property type="molecule type" value="Genomic_DNA"/>
</dbReference>